<keyword evidence="3" id="KW-0808">Transferase</keyword>
<dbReference type="GO" id="GO:0008972">
    <property type="term" value="F:phosphomethylpyrimidine kinase activity"/>
    <property type="evidence" value="ECO:0007669"/>
    <property type="project" value="TreeGrafter"/>
</dbReference>
<dbReference type="PANTHER" id="PTHR20858">
    <property type="entry name" value="PHOSPHOMETHYLPYRIMIDINE KINASE"/>
    <property type="match status" value="1"/>
</dbReference>
<dbReference type="SUPFAM" id="SSF53613">
    <property type="entry name" value="Ribokinase-like"/>
    <property type="match status" value="1"/>
</dbReference>
<dbReference type="InterPro" id="IPR013749">
    <property type="entry name" value="PM/HMP-P_kinase-1"/>
</dbReference>
<dbReference type="GO" id="GO:0009229">
    <property type="term" value="P:thiamine diphosphate biosynthetic process"/>
    <property type="evidence" value="ECO:0007669"/>
    <property type="project" value="UniProtKB-UniPathway"/>
</dbReference>
<dbReference type="KEGG" id="mela:C6568_12225"/>
<sequence length="317" mass="33117">MNSSSARPPETPIASTEEADAVADVVCVLTFNASDPSGAGGLTGDVAAISAVGGHPLAVVTGAYARDSSQIHEHFAFDDEAVTEQARAVLQDMPVQAIKVGFAGSPENLAAIAEIASDYGDVPVIAYMPDLSWWRDDLIDQYLDAFVELLAPQVSVLVGSYGLLARWLLPDWAGSGNPNPRELAVAAGELGIPYLLATGVPLPDQHIDNVLTSPQAVVASGRFERIEATFIGAGDTLSATLTALVASGCDLGEALAEALTYLDGALECGIRPGMGHVLPDRMFWAQPEDDDDNDDTPAAADPLDAAGFEMPPHDTQH</sequence>
<gene>
    <name evidence="3" type="ORF">C6568_12225</name>
</gene>
<protein>
    <submittedName>
        <fullName evidence="3">Hydroxymethylpyrimidine/phosphomethylpyrimidine kinase</fullName>
    </submittedName>
</protein>
<name>A0A2R3QDS3_9BURK</name>
<evidence type="ECO:0000313" key="4">
    <source>
        <dbReference type="Proteomes" id="UP000237925"/>
    </source>
</evidence>
<dbReference type="GO" id="GO:0008902">
    <property type="term" value="F:hydroxymethylpyrimidine kinase activity"/>
    <property type="evidence" value="ECO:0007669"/>
    <property type="project" value="TreeGrafter"/>
</dbReference>
<dbReference type="OrthoDB" id="9810880at2"/>
<feature type="compositionally biased region" description="Low complexity" evidence="1">
    <location>
        <begin position="296"/>
        <end position="306"/>
    </location>
</feature>
<dbReference type="InterPro" id="IPR029056">
    <property type="entry name" value="Ribokinase-like"/>
</dbReference>
<dbReference type="UniPathway" id="UPA00060">
    <property type="reaction ID" value="UER00138"/>
</dbReference>
<dbReference type="AlphaFoldDB" id="A0A2R3QDS3"/>
<accession>A0A2R3QDS3</accession>
<keyword evidence="3" id="KW-0418">Kinase</keyword>
<dbReference type="PANTHER" id="PTHR20858:SF17">
    <property type="entry name" value="HYDROXYMETHYLPYRIMIDINE_PHOSPHOMETHYLPYRIMIDINE KINASE THI20-RELATED"/>
    <property type="match status" value="1"/>
</dbReference>
<feature type="domain" description="Pyridoxamine kinase/Phosphomethylpyrimidine kinase" evidence="2">
    <location>
        <begin position="35"/>
        <end position="277"/>
    </location>
</feature>
<proteinExistence type="predicted"/>
<organism evidence="3 4">
    <name type="scientific">Melaminivora suipulveris</name>
    <dbReference type="NCBI Taxonomy" id="2109913"/>
    <lineage>
        <taxon>Bacteria</taxon>
        <taxon>Pseudomonadati</taxon>
        <taxon>Pseudomonadota</taxon>
        <taxon>Betaproteobacteria</taxon>
        <taxon>Burkholderiales</taxon>
        <taxon>Comamonadaceae</taxon>
        <taxon>Melaminivora</taxon>
    </lineage>
</organism>
<evidence type="ECO:0000313" key="3">
    <source>
        <dbReference type="EMBL" id="AVO49929.1"/>
    </source>
</evidence>
<feature type="region of interest" description="Disordered" evidence="1">
    <location>
        <begin position="284"/>
        <end position="317"/>
    </location>
</feature>
<dbReference type="Proteomes" id="UP000237925">
    <property type="component" value="Chromosome"/>
</dbReference>
<dbReference type="Gene3D" id="3.40.1190.20">
    <property type="match status" value="1"/>
</dbReference>
<dbReference type="GO" id="GO:0005829">
    <property type="term" value="C:cytosol"/>
    <property type="evidence" value="ECO:0007669"/>
    <property type="project" value="TreeGrafter"/>
</dbReference>
<dbReference type="GO" id="GO:0009228">
    <property type="term" value="P:thiamine biosynthetic process"/>
    <property type="evidence" value="ECO:0007669"/>
    <property type="project" value="TreeGrafter"/>
</dbReference>
<reference evidence="3 4" key="1">
    <citation type="submission" date="2018-03" db="EMBL/GenBank/DDBJ databases">
        <title>Genome sequencing of Melaminivora sp.</title>
        <authorList>
            <person name="Kim S.-J."/>
            <person name="Heo J."/>
            <person name="Ahn J.-H."/>
            <person name="Kwon S.-W."/>
        </authorList>
    </citation>
    <scope>NUCLEOTIDE SEQUENCE [LARGE SCALE GENOMIC DNA]</scope>
    <source>
        <strain evidence="3 4">SC2-9</strain>
    </source>
</reference>
<keyword evidence="4" id="KW-1185">Reference proteome</keyword>
<dbReference type="RefSeq" id="WP_106684356.1">
    <property type="nucleotide sequence ID" value="NZ_CP027667.1"/>
</dbReference>
<dbReference type="Pfam" id="PF08543">
    <property type="entry name" value="Phos_pyr_kin"/>
    <property type="match status" value="1"/>
</dbReference>
<evidence type="ECO:0000259" key="2">
    <source>
        <dbReference type="Pfam" id="PF08543"/>
    </source>
</evidence>
<dbReference type="EMBL" id="CP027667">
    <property type="protein sequence ID" value="AVO49929.1"/>
    <property type="molecule type" value="Genomic_DNA"/>
</dbReference>
<evidence type="ECO:0000256" key="1">
    <source>
        <dbReference type="SAM" id="MobiDB-lite"/>
    </source>
</evidence>